<evidence type="ECO:0000256" key="1">
    <source>
        <dbReference type="ARBA" id="ARBA00023015"/>
    </source>
</evidence>
<dbReference type="PROSITE" id="PS01081">
    <property type="entry name" value="HTH_TETR_1"/>
    <property type="match status" value="1"/>
</dbReference>
<dbReference type="GO" id="GO:0003700">
    <property type="term" value="F:DNA-binding transcription factor activity"/>
    <property type="evidence" value="ECO:0007669"/>
    <property type="project" value="TreeGrafter"/>
</dbReference>
<dbReference type="GO" id="GO:0000976">
    <property type="term" value="F:transcription cis-regulatory region binding"/>
    <property type="evidence" value="ECO:0007669"/>
    <property type="project" value="TreeGrafter"/>
</dbReference>
<dbReference type="AlphaFoldDB" id="A0A7W5GDH6"/>
<dbReference type="InterPro" id="IPR001647">
    <property type="entry name" value="HTH_TetR"/>
</dbReference>
<dbReference type="EMBL" id="JACHXY010000001">
    <property type="protein sequence ID" value="MBB3156459.1"/>
    <property type="molecule type" value="Genomic_DNA"/>
</dbReference>
<dbReference type="PROSITE" id="PS50977">
    <property type="entry name" value="HTH_TETR_2"/>
    <property type="match status" value="1"/>
</dbReference>
<dbReference type="InterPro" id="IPR023772">
    <property type="entry name" value="DNA-bd_HTH_TetR-type_CS"/>
</dbReference>
<name>A0A7W5GDH6_9MICO</name>
<organism evidence="6 7">
    <name type="scientific">Microbacterium proteolyticum</name>
    <dbReference type="NCBI Taxonomy" id="1572644"/>
    <lineage>
        <taxon>Bacteria</taxon>
        <taxon>Bacillati</taxon>
        <taxon>Actinomycetota</taxon>
        <taxon>Actinomycetes</taxon>
        <taxon>Micrococcales</taxon>
        <taxon>Microbacteriaceae</taxon>
        <taxon>Microbacterium</taxon>
    </lineage>
</organism>
<gene>
    <name evidence="6" type="ORF">FHS07_000143</name>
</gene>
<dbReference type="SUPFAM" id="SSF48498">
    <property type="entry name" value="Tetracyclin repressor-like, C-terminal domain"/>
    <property type="match status" value="1"/>
</dbReference>
<dbReference type="Proteomes" id="UP000543579">
    <property type="component" value="Unassembled WGS sequence"/>
</dbReference>
<dbReference type="Gene3D" id="1.10.357.10">
    <property type="entry name" value="Tetracycline Repressor, domain 2"/>
    <property type="match status" value="1"/>
</dbReference>
<dbReference type="Gene3D" id="1.10.10.60">
    <property type="entry name" value="Homeodomain-like"/>
    <property type="match status" value="1"/>
</dbReference>
<evidence type="ECO:0000256" key="3">
    <source>
        <dbReference type="ARBA" id="ARBA00023163"/>
    </source>
</evidence>
<reference evidence="6 7" key="1">
    <citation type="submission" date="2020-08" db="EMBL/GenBank/DDBJ databases">
        <title>Genomic Encyclopedia of Type Strains, Phase III (KMG-III): the genomes of soil and plant-associated and newly described type strains.</title>
        <authorList>
            <person name="Whitman W."/>
        </authorList>
    </citation>
    <scope>NUCLEOTIDE SEQUENCE [LARGE SCALE GENOMIC DNA]</scope>
    <source>
        <strain evidence="6 7">CECT 8356</strain>
    </source>
</reference>
<dbReference type="Pfam" id="PF00440">
    <property type="entry name" value="TetR_N"/>
    <property type="match status" value="1"/>
</dbReference>
<dbReference type="PANTHER" id="PTHR30055">
    <property type="entry name" value="HTH-TYPE TRANSCRIPTIONAL REGULATOR RUTR"/>
    <property type="match status" value="1"/>
</dbReference>
<dbReference type="InterPro" id="IPR009057">
    <property type="entry name" value="Homeodomain-like_sf"/>
</dbReference>
<comment type="caution">
    <text evidence="6">The sequence shown here is derived from an EMBL/GenBank/DDBJ whole genome shotgun (WGS) entry which is preliminary data.</text>
</comment>
<dbReference type="SUPFAM" id="SSF46689">
    <property type="entry name" value="Homeodomain-like"/>
    <property type="match status" value="1"/>
</dbReference>
<keyword evidence="1" id="KW-0805">Transcription regulation</keyword>
<dbReference type="InterPro" id="IPR011075">
    <property type="entry name" value="TetR_C"/>
</dbReference>
<feature type="domain" description="HTH tetR-type" evidence="5">
    <location>
        <begin position="3"/>
        <end position="63"/>
    </location>
</feature>
<evidence type="ECO:0000259" key="5">
    <source>
        <dbReference type="PROSITE" id="PS50977"/>
    </source>
</evidence>
<dbReference type="RefSeq" id="WP_183418009.1">
    <property type="nucleotide sequence ID" value="NZ_JACHXY010000001.1"/>
</dbReference>
<protein>
    <submittedName>
        <fullName evidence="6">AcrR family transcriptional regulator</fullName>
    </submittedName>
</protein>
<evidence type="ECO:0000313" key="6">
    <source>
        <dbReference type="EMBL" id="MBB3156459.1"/>
    </source>
</evidence>
<evidence type="ECO:0000256" key="4">
    <source>
        <dbReference type="PROSITE-ProRule" id="PRU00335"/>
    </source>
</evidence>
<evidence type="ECO:0000256" key="2">
    <source>
        <dbReference type="ARBA" id="ARBA00023125"/>
    </source>
</evidence>
<accession>A0A7W5GDH6</accession>
<feature type="DNA-binding region" description="H-T-H motif" evidence="4">
    <location>
        <begin position="26"/>
        <end position="45"/>
    </location>
</feature>
<keyword evidence="3" id="KW-0804">Transcription</keyword>
<proteinExistence type="predicted"/>
<dbReference type="InterPro" id="IPR050109">
    <property type="entry name" value="HTH-type_TetR-like_transc_reg"/>
</dbReference>
<dbReference type="InterPro" id="IPR036271">
    <property type="entry name" value="Tet_transcr_reg_TetR-rel_C_sf"/>
</dbReference>
<sequence>MSPEIDDAILTSTIDALSEVGFQGLSIAEVARRAGSTTPAVYRRFANKAELVQAAVTREMDGLPGDVADQGTLRADLLGWLTAISQSLTPQRTRILSGLLMAADPENAPIVDIRDHLRRMSHEGWTSIVRRATSRGELRADPAPPDLSRIPGGLIVSRALLLEPPMDVTELEELVDAVFLPALMAAATSTSAPESTKENS</sequence>
<dbReference type="PANTHER" id="PTHR30055:SF148">
    <property type="entry name" value="TETR-FAMILY TRANSCRIPTIONAL REGULATOR"/>
    <property type="match status" value="1"/>
</dbReference>
<dbReference type="PRINTS" id="PR00455">
    <property type="entry name" value="HTHTETR"/>
</dbReference>
<evidence type="ECO:0000313" key="7">
    <source>
        <dbReference type="Proteomes" id="UP000543579"/>
    </source>
</evidence>
<dbReference type="Pfam" id="PF16859">
    <property type="entry name" value="TetR_C_11"/>
    <property type="match status" value="1"/>
</dbReference>
<keyword evidence="2 4" id="KW-0238">DNA-binding</keyword>